<accession>A0ABR9XJ79</accession>
<protein>
    <recommendedName>
        <fullName evidence="4">PH (Pleckstrin Homology) domain-containing protein</fullName>
    </recommendedName>
</protein>
<evidence type="ECO:0000313" key="2">
    <source>
        <dbReference type="EMBL" id="MBE9667412.1"/>
    </source>
</evidence>
<feature type="transmembrane region" description="Helical" evidence="1">
    <location>
        <begin position="39"/>
        <end position="61"/>
    </location>
</feature>
<proteinExistence type="predicted"/>
<feature type="transmembrane region" description="Helical" evidence="1">
    <location>
        <begin position="7"/>
        <end position="27"/>
    </location>
</feature>
<comment type="caution">
    <text evidence="2">The sequence shown here is derived from an EMBL/GenBank/DDBJ whole genome shotgun (WGS) entry which is preliminary data.</text>
</comment>
<keyword evidence="1" id="KW-0812">Transmembrane</keyword>
<organism evidence="2 3">
    <name type="scientific">Mucilaginibacter boryungensis</name>
    <dbReference type="NCBI Taxonomy" id="768480"/>
    <lineage>
        <taxon>Bacteria</taxon>
        <taxon>Pseudomonadati</taxon>
        <taxon>Bacteroidota</taxon>
        <taxon>Sphingobacteriia</taxon>
        <taxon>Sphingobacteriales</taxon>
        <taxon>Sphingobacteriaceae</taxon>
        <taxon>Mucilaginibacter</taxon>
    </lineage>
</organism>
<gene>
    <name evidence="2" type="ORF">IRJ18_13655</name>
</gene>
<name>A0ABR9XJ79_9SPHI</name>
<reference evidence="2 3" key="1">
    <citation type="submission" date="2020-10" db="EMBL/GenBank/DDBJ databases">
        <title>Mucilaginibacter mali sp. nov., isolated from rhizosphere soil of apple orchard.</title>
        <authorList>
            <person name="Lee J.-S."/>
            <person name="Kim H.S."/>
            <person name="Kim J.-S."/>
        </authorList>
    </citation>
    <scope>NUCLEOTIDE SEQUENCE [LARGE SCALE GENOMIC DNA]</scope>
    <source>
        <strain evidence="2 3">KCTC 23157</strain>
    </source>
</reference>
<evidence type="ECO:0000256" key="1">
    <source>
        <dbReference type="SAM" id="Phobius"/>
    </source>
</evidence>
<dbReference type="RefSeq" id="WP_194106876.1">
    <property type="nucleotide sequence ID" value="NZ_JADFFM010000002.1"/>
</dbReference>
<evidence type="ECO:0000313" key="3">
    <source>
        <dbReference type="Proteomes" id="UP000632774"/>
    </source>
</evidence>
<keyword evidence="1" id="KW-0472">Membrane</keyword>
<evidence type="ECO:0008006" key="4">
    <source>
        <dbReference type="Google" id="ProtNLM"/>
    </source>
</evidence>
<dbReference type="EMBL" id="JADFFM010000002">
    <property type="protein sequence ID" value="MBE9667412.1"/>
    <property type="molecule type" value="Genomic_DNA"/>
</dbReference>
<keyword evidence="1" id="KW-1133">Transmembrane helix</keyword>
<dbReference type="Proteomes" id="UP000632774">
    <property type="component" value="Unassembled WGS sequence"/>
</dbReference>
<sequence length="139" mass="15852">MEKEYQVALPFRIAVAGITVFAIIALLRSYPTASAEQAAWLLATVVIVLVMFFVIFFMLSLKVIITSNSIKTKSALANNEMLFDDVAGYKMRRIPKTRRYRIILVSKSGRTMRVPYSNLRDGEEILQLVESRFVNLDEQ</sequence>
<keyword evidence="3" id="KW-1185">Reference proteome</keyword>